<feature type="compositionally biased region" description="Pro residues" evidence="1">
    <location>
        <begin position="102"/>
        <end position="121"/>
    </location>
</feature>
<evidence type="ECO:0000256" key="1">
    <source>
        <dbReference type="SAM" id="MobiDB-lite"/>
    </source>
</evidence>
<dbReference type="Proteomes" id="UP000245119">
    <property type="component" value="Linkage Group LG1"/>
</dbReference>
<accession>A0A2T7PZG2</accession>
<name>A0A2T7PZG2_POMCA</name>
<keyword evidence="3" id="KW-1185">Reference proteome</keyword>
<proteinExistence type="predicted"/>
<evidence type="ECO:0000313" key="3">
    <source>
        <dbReference type="Proteomes" id="UP000245119"/>
    </source>
</evidence>
<reference evidence="2 3" key="1">
    <citation type="submission" date="2018-04" db="EMBL/GenBank/DDBJ databases">
        <title>The genome of golden apple snail Pomacea canaliculata provides insight into stress tolerance and invasive adaptation.</title>
        <authorList>
            <person name="Liu C."/>
            <person name="Liu B."/>
            <person name="Ren Y."/>
            <person name="Zhang Y."/>
            <person name="Wang H."/>
            <person name="Li S."/>
            <person name="Jiang F."/>
            <person name="Yin L."/>
            <person name="Zhang G."/>
            <person name="Qian W."/>
            <person name="Fan W."/>
        </authorList>
    </citation>
    <scope>NUCLEOTIDE SEQUENCE [LARGE SCALE GENOMIC DNA]</scope>
    <source>
        <strain evidence="2">SZHN2017</strain>
        <tissue evidence="2">Muscle</tissue>
    </source>
</reference>
<feature type="compositionally biased region" description="Basic residues" evidence="1">
    <location>
        <begin position="1"/>
        <end position="14"/>
    </location>
</feature>
<feature type="region of interest" description="Disordered" evidence="1">
    <location>
        <begin position="95"/>
        <end position="127"/>
    </location>
</feature>
<feature type="region of interest" description="Disordered" evidence="1">
    <location>
        <begin position="1"/>
        <end position="29"/>
    </location>
</feature>
<sequence>MASRLRRAVKKTQHPGRPPPVSGASTCRLPPPTNVWHLYACLALLLPQTVDVERRDGGVLPPRPVLTCLFVIVILGPELTASALPAAPACRGVGSPCFPSSPSTPPPPPPPPQPPPPPPPSATAAAA</sequence>
<dbReference type="EMBL" id="PZQS01000001">
    <property type="protein sequence ID" value="PVD38813.1"/>
    <property type="molecule type" value="Genomic_DNA"/>
</dbReference>
<protein>
    <submittedName>
        <fullName evidence="2">Uncharacterized protein</fullName>
    </submittedName>
</protein>
<comment type="caution">
    <text evidence="2">The sequence shown here is derived from an EMBL/GenBank/DDBJ whole genome shotgun (WGS) entry which is preliminary data.</text>
</comment>
<evidence type="ECO:0000313" key="2">
    <source>
        <dbReference type="EMBL" id="PVD38813.1"/>
    </source>
</evidence>
<organism evidence="2 3">
    <name type="scientific">Pomacea canaliculata</name>
    <name type="common">Golden apple snail</name>
    <dbReference type="NCBI Taxonomy" id="400727"/>
    <lineage>
        <taxon>Eukaryota</taxon>
        <taxon>Metazoa</taxon>
        <taxon>Spiralia</taxon>
        <taxon>Lophotrochozoa</taxon>
        <taxon>Mollusca</taxon>
        <taxon>Gastropoda</taxon>
        <taxon>Caenogastropoda</taxon>
        <taxon>Architaenioglossa</taxon>
        <taxon>Ampullarioidea</taxon>
        <taxon>Ampullariidae</taxon>
        <taxon>Pomacea</taxon>
    </lineage>
</organism>
<dbReference type="AlphaFoldDB" id="A0A2T7PZG2"/>
<gene>
    <name evidence="2" type="ORF">C0Q70_01436</name>
</gene>